<feature type="compositionally biased region" description="Basic and acidic residues" evidence="4">
    <location>
        <begin position="283"/>
        <end position="294"/>
    </location>
</feature>
<feature type="compositionally biased region" description="Basic residues" evidence="4">
    <location>
        <begin position="342"/>
        <end position="352"/>
    </location>
</feature>
<reference evidence="6" key="3">
    <citation type="submission" date="2025-09" db="UniProtKB">
        <authorList>
            <consortium name="Ensembl"/>
        </authorList>
    </citation>
    <scope>IDENTIFICATION</scope>
</reference>
<reference evidence="6 7" key="1">
    <citation type="journal article" date="2014" name="Nat. Genet.">
        <title>Whole-genome sequence of a flatfish provides insights into ZW sex chromosome evolution and adaptation to a benthic lifestyle.</title>
        <authorList>
            <person name="Chen S."/>
            <person name="Zhang G."/>
            <person name="Shao C."/>
            <person name="Huang Q."/>
            <person name="Liu G."/>
            <person name="Zhang P."/>
            <person name="Song W."/>
            <person name="An N."/>
            <person name="Chalopin D."/>
            <person name="Volff J.N."/>
            <person name="Hong Y."/>
            <person name="Li Q."/>
            <person name="Sha Z."/>
            <person name="Zhou H."/>
            <person name="Xie M."/>
            <person name="Yu Q."/>
            <person name="Liu Y."/>
            <person name="Xiang H."/>
            <person name="Wang N."/>
            <person name="Wu K."/>
            <person name="Yang C."/>
            <person name="Zhou Q."/>
            <person name="Liao X."/>
            <person name="Yang L."/>
            <person name="Hu Q."/>
            <person name="Zhang J."/>
            <person name="Meng L."/>
            <person name="Jin L."/>
            <person name="Tian Y."/>
            <person name="Lian J."/>
            <person name="Yang J."/>
            <person name="Miao G."/>
            <person name="Liu S."/>
            <person name="Liang Z."/>
            <person name="Yan F."/>
            <person name="Li Y."/>
            <person name="Sun B."/>
            <person name="Zhang H."/>
            <person name="Zhang J."/>
            <person name="Zhu Y."/>
            <person name="Du M."/>
            <person name="Zhao Y."/>
            <person name="Schartl M."/>
            <person name="Tang Q."/>
            <person name="Wang J."/>
        </authorList>
    </citation>
    <scope>NUCLEOTIDE SEQUENCE</scope>
</reference>
<dbReference type="Gene3D" id="1.20.930.10">
    <property type="entry name" value="Conserved domain common to transcription factors TFIIS, elongin A, CRSP70"/>
    <property type="match status" value="1"/>
</dbReference>
<protein>
    <submittedName>
        <fullName evidence="6">Elongin A, like</fullName>
    </submittedName>
</protein>
<proteinExistence type="predicted"/>
<dbReference type="Pfam" id="PF08711">
    <property type="entry name" value="Med26"/>
    <property type="match status" value="1"/>
</dbReference>
<feature type="compositionally biased region" description="Polar residues" evidence="4">
    <location>
        <begin position="234"/>
        <end position="246"/>
    </location>
</feature>
<dbReference type="PANTHER" id="PTHR15141">
    <property type="entry name" value="TRANSCRIPTION ELONGATION FACTOR B POLYPEPTIDE 3"/>
    <property type="match status" value="1"/>
</dbReference>
<dbReference type="InterPro" id="IPR051870">
    <property type="entry name" value="Elongin-A_domain"/>
</dbReference>
<sequence>MPRLLKWRHQRERASRCARVLRTCVTAMAGTFDDVVKKVTRFKVQLADTTESDTVLKVLQNLGDLDITVDILAETGIGKIVNSLRRHKRAGEFAKSLVRGWKKLLSKNCMSNTGYGAVSQTKDKEEESPSENAEEFTANDLNNNCVTYQSKSQDSSDEAVSSVRKRKSDSVKQGGEEQNSKKRRQEMFQQENHNILQDDVSEKKKQKDGIDDSVAFKKKYDPRDGKSVDFGNTLLKSKNSGAQQHSVRSDLREKVRIHSDVVVESGPEEGLQMKHKLSKRRKETFLFDRNDRNSKTLKTSNVRDKECPKNYKRKTVQTKSKDGQKVPKQKSDTEELSEHKSQKAKMKHKNKEHKVPQEEPFQSFESCLNYEVKTLKRKEHSGRKYSKKLEMLSNVEATKQQEVKPAKSPVFSVNACPVTQKPIMDLASVSFPVVPPACEKPYSFDCCDRKVEKEDLCDLSEESAVFTGQRLNRKMQVYSGAKTVFLPTMLSLYQQCVRKLQNNIDLLYETGGVPFEILEPVLERCTPEQLQRIEECNPIYVGVTDHMWGKHCQRDFRNSELLEYESWKEMYIRLSEERERKLQRLTKTIVSAHSRKPKGRQVKMAFIHTVAKPPRDVRVCEFSRKFTELLFDSLNNTNAA</sequence>
<keyword evidence="2 3" id="KW-0539">Nucleus</keyword>
<dbReference type="Pfam" id="PF06881">
    <property type="entry name" value="Elongin_A"/>
    <property type="match status" value="1"/>
</dbReference>
<dbReference type="OMA" id="GATDHLW"/>
<feature type="region of interest" description="Disordered" evidence="4">
    <location>
        <begin position="282"/>
        <end position="358"/>
    </location>
</feature>
<dbReference type="GO" id="GO:0006368">
    <property type="term" value="P:transcription elongation by RNA polymerase II"/>
    <property type="evidence" value="ECO:0007669"/>
    <property type="project" value="InterPro"/>
</dbReference>
<feature type="compositionally biased region" description="Basic and acidic residues" evidence="4">
    <location>
        <begin position="200"/>
        <end position="227"/>
    </location>
</feature>
<evidence type="ECO:0000256" key="3">
    <source>
        <dbReference type="PROSITE-ProRule" id="PRU00649"/>
    </source>
</evidence>
<dbReference type="GO" id="GO:0070449">
    <property type="term" value="C:elongin complex"/>
    <property type="evidence" value="ECO:0007669"/>
    <property type="project" value="InterPro"/>
</dbReference>
<dbReference type="SMART" id="SM00509">
    <property type="entry name" value="TFS2N"/>
    <property type="match status" value="1"/>
</dbReference>
<dbReference type="InterPro" id="IPR003617">
    <property type="entry name" value="TFIIS/CRSP70_N_sub"/>
</dbReference>
<dbReference type="InterPro" id="IPR010684">
    <property type="entry name" value="RNA_pol_II_trans_fac_SIII_A"/>
</dbReference>
<dbReference type="GeneTree" id="ENSGT00390000002428"/>
<name>A0A3P8VNE8_CYNSE</name>
<dbReference type="AlphaFoldDB" id="A0A3P8VNE8"/>
<organism evidence="6 7">
    <name type="scientific">Cynoglossus semilaevis</name>
    <name type="common">Tongue sole</name>
    <dbReference type="NCBI Taxonomy" id="244447"/>
    <lineage>
        <taxon>Eukaryota</taxon>
        <taxon>Metazoa</taxon>
        <taxon>Chordata</taxon>
        <taxon>Craniata</taxon>
        <taxon>Vertebrata</taxon>
        <taxon>Euteleostomi</taxon>
        <taxon>Actinopterygii</taxon>
        <taxon>Neopterygii</taxon>
        <taxon>Teleostei</taxon>
        <taxon>Neoteleostei</taxon>
        <taxon>Acanthomorphata</taxon>
        <taxon>Carangaria</taxon>
        <taxon>Pleuronectiformes</taxon>
        <taxon>Pleuronectoidei</taxon>
        <taxon>Cynoglossidae</taxon>
        <taxon>Cynoglossinae</taxon>
        <taxon>Cynoglossus</taxon>
    </lineage>
</organism>
<feature type="region of interest" description="Disordered" evidence="4">
    <location>
        <begin position="115"/>
        <end position="251"/>
    </location>
</feature>
<evidence type="ECO:0000256" key="2">
    <source>
        <dbReference type="ARBA" id="ARBA00023242"/>
    </source>
</evidence>
<evidence type="ECO:0000313" key="6">
    <source>
        <dbReference type="Ensembl" id="ENSCSEP00000015789.1"/>
    </source>
</evidence>
<dbReference type="PROSITE" id="PS51319">
    <property type="entry name" value="TFIIS_N"/>
    <property type="match status" value="1"/>
</dbReference>
<dbReference type="SUPFAM" id="SSF47676">
    <property type="entry name" value="Conserved domain common to transcription factors TFIIS, elongin A, CRSP70"/>
    <property type="match status" value="1"/>
</dbReference>
<dbReference type="Ensembl" id="ENSCSET00000015984.1">
    <property type="protein sequence ID" value="ENSCSEP00000015789.1"/>
    <property type="gene ID" value="ENSCSEG00000010142.1"/>
</dbReference>
<dbReference type="Gene3D" id="6.10.250.3180">
    <property type="match status" value="1"/>
</dbReference>
<dbReference type="Proteomes" id="UP000265120">
    <property type="component" value="Chromosome 12"/>
</dbReference>
<dbReference type="PANTHER" id="PTHR15141:SF49">
    <property type="entry name" value="TFIIS N-TERMINAL DOMAIN-CONTAINING PROTEIN"/>
    <property type="match status" value="1"/>
</dbReference>
<dbReference type="CDD" id="cd00183">
    <property type="entry name" value="TFIIS_I"/>
    <property type="match status" value="1"/>
</dbReference>
<evidence type="ECO:0000259" key="5">
    <source>
        <dbReference type="PROSITE" id="PS51319"/>
    </source>
</evidence>
<accession>A0A3P8VNE8</accession>
<dbReference type="InterPro" id="IPR035441">
    <property type="entry name" value="TFIIS/LEDGF_dom_sf"/>
</dbReference>
<feature type="domain" description="TFIIS N-terminal" evidence="5">
    <location>
        <begin position="34"/>
        <end position="108"/>
    </location>
</feature>
<feature type="compositionally biased region" description="Polar residues" evidence="4">
    <location>
        <begin position="139"/>
        <end position="153"/>
    </location>
</feature>
<dbReference type="InterPro" id="IPR017923">
    <property type="entry name" value="TFIIS_N"/>
</dbReference>
<feature type="compositionally biased region" description="Basic and acidic residues" evidence="4">
    <location>
        <begin position="168"/>
        <end position="180"/>
    </location>
</feature>
<keyword evidence="7" id="KW-1185">Reference proteome</keyword>
<comment type="subcellular location">
    <subcellularLocation>
        <location evidence="1 3">Nucleus</location>
    </subcellularLocation>
</comment>
<evidence type="ECO:0000256" key="1">
    <source>
        <dbReference type="ARBA" id="ARBA00004123"/>
    </source>
</evidence>
<feature type="compositionally biased region" description="Basic and acidic residues" evidence="4">
    <location>
        <begin position="319"/>
        <end position="341"/>
    </location>
</feature>
<reference evidence="6" key="2">
    <citation type="submission" date="2025-08" db="UniProtKB">
        <authorList>
            <consortium name="Ensembl"/>
        </authorList>
    </citation>
    <scope>IDENTIFICATION</scope>
</reference>
<evidence type="ECO:0000256" key="4">
    <source>
        <dbReference type="SAM" id="MobiDB-lite"/>
    </source>
</evidence>
<evidence type="ECO:0000313" key="7">
    <source>
        <dbReference type="Proteomes" id="UP000265120"/>
    </source>
</evidence>